<dbReference type="Proteomes" id="UP001058290">
    <property type="component" value="Chromosome"/>
</dbReference>
<dbReference type="NCBIfam" id="TIGR01845">
    <property type="entry name" value="outer_NodT"/>
    <property type="match status" value="1"/>
</dbReference>
<dbReference type="EMBL" id="CP104377">
    <property type="protein sequence ID" value="UXC20777.1"/>
    <property type="molecule type" value="Genomic_DNA"/>
</dbReference>
<dbReference type="SUPFAM" id="SSF56954">
    <property type="entry name" value="Outer membrane efflux proteins (OEP)"/>
    <property type="match status" value="1"/>
</dbReference>
<reference evidence="4" key="1">
    <citation type="submission" date="2022-09" db="EMBL/GenBank/DDBJ databases">
        <title>Bacterial diversity in gut of crayfish and pufferfish.</title>
        <authorList>
            <person name="Huang Y."/>
        </authorList>
    </citation>
    <scope>NUCLEOTIDE SEQUENCE</scope>
    <source>
        <strain evidence="4">PR12</strain>
    </source>
</reference>
<dbReference type="Pfam" id="PF02321">
    <property type="entry name" value="OEP"/>
    <property type="match status" value="2"/>
</dbReference>
<dbReference type="InterPro" id="IPR003423">
    <property type="entry name" value="OMP_efflux"/>
</dbReference>
<organism evidence="4 5">
    <name type="scientific">Comamonas squillarum</name>
    <dbReference type="NCBI Taxonomy" id="2977320"/>
    <lineage>
        <taxon>Bacteria</taxon>
        <taxon>Pseudomonadati</taxon>
        <taxon>Pseudomonadota</taxon>
        <taxon>Betaproteobacteria</taxon>
        <taxon>Burkholderiales</taxon>
        <taxon>Comamonadaceae</taxon>
        <taxon>Comamonas</taxon>
    </lineage>
</organism>
<evidence type="ECO:0000256" key="3">
    <source>
        <dbReference type="SAM" id="Coils"/>
    </source>
</evidence>
<comment type="similarity">
    <text evidence="1 2">Belongs to the outer membrane factor (OMF) (TC 1.B.17) family.</text>
</comment>
<feature type="chain" id="PRO_5044994107" evidence="2">
    <location>
        <begin position="46"/>
        <end position="506"/>
    </location>
</feature>
<comment type="subcellular location">
    <subcellularLocation>
        <location evidence="2">Cell membrane</location>
        <topology evidence="2">Lipid-anchor</topology>
    </subcellularLocation>
</comment>
<sequence>MTLFTHANAGRGPVGQSLRRALAPLRLKLLTPLAAALLLAGCATALPPAVQNAGVPVPAAFSTAQDQASWTTAAPAEAQPRGAWWLAFGDAELTQLVERAADANTDVQTAAARLAEARALLRSADAQRLPQVGVSGGAARQAGANTSNGLQPATLVTAGLNLSYEVDLFGRLSQASQAAQLDADARAALLQSTRLMVQSDVAQTYLQLRALQTEQQLVQQSLSAYRDTLRLIQRRFDAGDAAELDVVRMQSEVSATESEALALERQQATLSNALAVLVGEVATGFVLPAAQGEVRLPVIPAGVPGTVLARRPDVSAAQASVLAAQARVGVAQAAWFPAITLTGNGGFASPDLGDLFKWSARSWGLGALLSLPLFDGGQREAQEEGAKARLEAAVAAQRGQVLGAFREVEDQLSSLRLLQGQASVLGQAVQSAERATHLSDVRYRNGLVSQLELLDARRNELRNRRQALQVRTAQYTATIALIRALGGSWDSAPLAENGAASAKAAG</sequence>
<evidence type="ECO:0000256" key="2">
    <source>
        <dbReference type="RuleBase" id="RU362097"/>
    </source>
</evidence>
<accession>A0ABY6A6B7</accession>
<dbReference type="PANTHER" id="PTHR30203:SF33">
    <property type="entry name" value="BLR4455 PROTEIN"/>
    <property type="match status" value="1"/>
</dbReference>
<keyword evidence="3" id="KW-0175">Coiled coil</keyword>
<keyword evidence="5" id="KW-1185">Reference proteome</keyword>
<keyword evidence="2" id="KW-0812">Transmembrane</keyword>
<gene>
    <name evidence="4" type="ORF">N4T19_04425</name>
</gene>
<keyword evidence="2" id="KW-0732">Signal</keyword>
<feature type="coiled-coil region" evidence="3">
    <location>
        <begin position="444"/>
        <end position="471"/>
    </location>
</feature>
<dbReference type="InterPro" id="IPR010131">
    <property type="entry name" value="MdtP/NodT-like"/>
</dbReference>
<keyword evidence="2" id="KW-0472">Membrane</keyword>
<dbReference type="Gene3D" id="2.20.200.10">
    <property type="entry name" value="Outer membrane efflux proteins (OEP)"/>
    <property type="match status" value="1"/>
</dbReference>
<evidence type="ECO:0000313" key="5">
    <source>
        <dbReference type="Proteomes" id="UP001058290"/>
    </source>
</evidence>
<keyword evidence="2" id="KW-0564">Palmitate</keyword>
<keyword evidence="2" id="KW-0449">Lipoprotein</keyword>
<evidence type="ECO:0000256" key="1">
    <source>
        <dbReference type="ARBA" id="ARBA00007613"/>
    </source>
</evidence>
<dbReference type="Gene3D" id="1.20.1600.10">
    <property type="entry name" value="Outer membrane efflux proteins (OEP)"/>
    <property type="match status" value="1"/>
</dbReference>
<feature type="signal peptide" evidence="2">
    <location>
        <begin position="1"/>
        <end position="45"/>
    </location>
</feature>
<protein>
    <submittedName>
        <fullName evidence="4">Efflux transporter outer membrane subunit</fullName>
    </submittedName>
</protein>
<name>A0ABY6A6B7_9BURK</name>
<keyword evidence="2" id="KW-1134">Transmembrane beta strand</keyword>
<dbReference type="PANTHER" id="PTHR30203">
    <property type="entry name" value="OUTER MEMBRANE CATION EFFLUX PROTEIN"/>
    <property type="match status" value="1"/>
</dbReference>
<proteinExistence type="inferred from homology"/>
<evidence type="ECO:0000313" key="4">
    <source>
        <dbReference type="EMBL" id="UXC20777.1"/>
    </source>
</evidence>